<gene>
    <name evidence="21" type="ORF">PAPYR_4386</name>
</gene>
<keyword evidence="9" id="KW-0752">Steroid biosynthesis</keyword>
<evidence type="ECO:0000256" key="12">
    <source>
        <dbReference type="ARBA" id="ARBA00023011"/>
    </source>
</evidence>
<dbReference type="EC" id="1.3.1.21" evidence="17"/>
<reference evidence="21" key="1">
    <citation type="journal article" date="2022" name="bioRxiv">
        <title>Genomics of Preaxostyla Flagellates Illuminates Evolutionary Transitions and the Path Towards Mitochondrial Loss.</title>
        <authorList>
            <person name="Novak L.V.F."/>
            <person name="Treitli S.C."/>
            <person name="Pyrih J."/>
            <person name="Halakuc P."/>
            <person name="Pipaliya S.V."/>
            <person name="Vacek V."/>
            <person name="Brzon O."/>
            <person name="Soukal P."/>
            <person name="Eme L."/>
            <person name="Dacks J.B."/>
            <person name="Karnkowska A."/>
            <person name="Elias M."/>
            <person name="Hampl V."/>
        </authorList>
    </citation>
    <scope>NUCLEOTIDE SEQUENCE</scope>
    <source>
        <strain evidence="21">RCP-MX</strain>
    </source>
</reference>
<feature type="transmembrane region" description="Helical" evidence="20">
    <location>
        <begin position="195"/>
        <end position="213"/>
    </location>
</feature>
<evidence type="ECO:0000256" key="5">
    <source>
        <dbReference type="ARBA" id="ARBA00022692"/>
    </source>
</evidence>
<keyword evidence="15" id="KW-1207">Sterol metabolism</keyword>
<evidence type="ECO:0000256" key="17">
    <source>
        <dbReference type="ARBA" id="ARBA00038851"/>
    </source>
</evidence>
<dbReference type="Proteomes" id="UP001141327">
    <property type="component" value="Unassembled WGS sequence"/>
</dbReference>
<evidence type="ECO:0000256" key="6">
    <source>
        <dbReference type="ARBA" id="ARBA00022778"/>
    </source>
</evidence>
<comment type="subcellular location">
    <subcellularLocation>
        <location evidence="1">Endoplasmic reticulum membrane</location>
        <topology evidence="1">Multi-pass membrane protein</topology>
    </subcellularLocation>
</comment>
<evidence type="ECO:0000256" key="10">
    <source>
        <dbReference type="ARBA" id="ARBA00022989"/>
    </source>
</evidence>
<keyword evidence="11" id="KW-0560">Oxidoreductase</keyword>
<evidence type="ECO:0000256" key="1">
    <source>
        <dbReference type="ARBA" id="ARBA00004477"/>
    </source>
</evidence>
<keyword evidence="10 20" id="KW-1133">Transmembrane helix</keyword>
<evidence type="ECO:0000313" key="22">
    <source>
        <dbReference type="Proteomes" id="UP001141327"/>
    </source>
</evidence>
<comment type="similarity">
    <text evidence="2">Belongs to the ERG4/ERG24 family.</text>
</comment>
<evidence type="ECO:0000256" key="4">
    <source>
        <dbReference type="ARBA" id="ARBA00022548"/>
    </source>
</evidence>
<organism evidence="21 22">
    <name type="scientific">Paratrimastix pyriformis</name>
    <dbReference type="NCBI Taxonomy" id="342808"/>
    <lineage>
        <taxon>Eukaryota</taxon>
        <taxon>Metamonada</taxon>
        <taxon>Preaxostyla</taxon>
        <taxon>Paratrimastigidae</taxon>
        <taxon>Paratrimastix</taxon>
    </lineage>
</organism>
<dbReference type="EMBL" id="JAPMOS010000018">
    <property type="protein sequence ID" value="KAJ4459639.1"/>
    <property type="molecule type" value="Genomic_DNA"/>
</dbReference>
<evidence type="ECO:0000256" key="18">
    <source>
        <dbReference type="ARBA" id="ARBA00039984"/>
    </source>
</evidence>
<dbReference type="Pfam" id="PF01222">
    <property type="entry name" value="ERG4_ERG24"/>
    <property type="match status" value="1"/>
</dbReference>
<evidence type="ECO:0000256" key="16">
    <source>
        <dbReference type="ARBA" id="ARBA00023221"/>
    </source>
</evidence>
<dbReference type="InterPro" id="IPR018083">
    <property type="entry name" value="Sterol_reductase_CS"/>
</dbReference>
<name>A0ABQ8UK92_9EUKA</name>
<keyword evidence="7" id="KW-0256">Endoplasmic reticulum</keyword>
<dbReference type="PANTHER" id="PTHR21257">
    <property type="entry name" value="DELTA(14)-STEROL REDUCTASE"/>
    <property type="match status" value="1"/>
</dbReference>
<keyword evidence="3" id="KW-0444">Lipid biosynthesis</keyword>
<dbReference type="Gene3D" id="1.20.120.1630">
    <property type="match status" value="1"/>
</dbReference>
<feature type="transmembrane region" description="Helical" evidence="20">
    <location>
        <begin position="61"/>
        <end position="83"/>
    </location>
</feature>
<evidence type="ECO:0000256" key="14">
    <source>
        <dbReference type="ARBA" id="ARBA00023136"/>
    </source>
</evidence>
<evidence type="ECO:0000256" key="19">
    <source>
        <dbReference type="ARBA" id="ARBA00042688"/>
    </source>
</evidence>
<keyword evidence="14 20" id="KW-0472">Membrane</keyword>
<evidence type="ECO:0000256" key="9">
    <source>
        <dbReference type="ARBA" id="ARBA00022955"/>
    </source>
</evidence>
<keyword evidence="12" id="KW-0756">Sterol biosynthesis</keyword>
<feature type="transmembrane region" description="Helical" evidence="20">
    <location>
        <begin position="6"/>
        <end position="27"/>
    </location>
</feature>
<dbReference type="PANTHER" id="PTHR21257:SF38">
    <property type="entry name" value="7-DEHYDROCHOLESTEROL REDUCTASE"/>
    <property type="match status" value="1"/>
</dbReference>
<comment type="caution">
    <text evidence="21">The sequence shown here is derived from an EMBL/GenBank/DDBJ whole genome shotgun (WGS) entry which is preliminary data.</text>
</comment>
<evidence type="ECO:0000256" key="8">
    <source>
        <dbReference type="ARBA" id="ARBA00022857"/>
    </source>
</evidence>
<feature type="transmembrane region" description="Helical" evidence="20">
    <location>
        <begin position="349"/>
        <end position="367"/>
    </location>
</feature>
<evidence type="ECO:0000256" key="15">
    <source>
        <dbReference type="ARBA" id="ARBA00023166"/>
    </source>
</evidence>
<feature type="transmembrane region" description="Helical" evidence="20">
    <location>
        <begin position="289"/>
        <end position="310"/>
    </location>
</feature>
<evidence type="ECO:0000313" key="21">
    <source>
        <dbReference type="EMBL" id="KAJ4459639.1"/>
    </source>
</evidence>
<evidence type="ECO:0000256" key="11">
    <source>
        <dbReference type="ARBA" id="ARBA00023002"/>
    </source>
</evidence>
<keyword evidence="5 20" id="KW-0812">Transmembrane</keyword>
<feature type="transmembrane region" description="Helical" evidence="20">
    <location>
        <begin position="104"/>
        <end position="123"/>
    </location>
</feature>
<dbReference type="PROSITE" id="PS01017">
    <property type="entry name" value="STEROL_REDUCT_1"/>
    <property type="match status" value="1"/>
</dbReference>
<evidence type="ECO:0000256" key="7">
    <source>
        <dbReference type="ARBA" id="ARBA00022824"/>
    </source>
</evidence>
<accession>A0ABQ8UK92</accession>
<sequence length="489" mass="54611">MNFRRTVGPAIVVGLFPLVVMLIMYCLLDCDGSLIKACLGVVAVVRSGSYAEFFAPFLPNFGSVVFILGFIFAEILFSLLIPAPKYTGPISPAGRRPTYTKNGVHALVATYLLGAFLIATGILPKSFLFLNLKPLLGTLNVAVFMFCVLLYIKGLFLPSDAGTVDSRPTGWRIFDFYFGVELYPRVGPFHIKHFIACRFGMMLWSVLNTAALLYQYDTLGYVTRGMLVSVLIEAAYTSKFFLYEPGYMKSCDMQSDKWGFYLCWGTCVWMPFVHNSQCVYLALHPHPDISLWAAVALGAVGLSMVVVNYLSDTQRLDFRESGGKCLIWGRPAQYITATYTTEDGKTHQSLLLCSGFWGLTRHFHYLPDLTVTTTASLPAGFGALLPYVHAIYLGILLFDRVFRQEKRCAAKYGKYWAQYKARQIQRCKTPPTKPLPERAWICRLEFPMQQRAHGIELGSRGGVRDTVGEEHALGDIRRLAEAGRGGGRT</sequence>
<protein>
    <recommendedName>
        <fullName evidence="18">7-dehydrocholesterol reductase</fullName>
        <ecNumber evidence="17">1.3.1.21</ecNumber>
    </recommendedName>
    <alternativeName>
        <fullName evidence="19">Sterol Delta(7)-reductase</fullName>
    </alternativeName>
</protein>
<keyword evidence="4" id="KW-0153">Cholesterol metabolism</keyword>
<keyword evidence="13" id="KW-0443">Lipid metabolism</keyword>
<proteinExistence type="inferred from homology"/>
<evidence type="ECO:0000256" key="13">
    <source>
        <dbReference type="ARBA" id="ARBA00023098"/>
    </source>
</evidence>
<evidence type="ECO:0000256" key="2">
    <source>
        <dbReference type="ARBA" id="ARBA00005402"/>
    </source>
</evidence>
<evidence type="ECO:0000256" key="20">
    <source>
        <dbReference type="SAM" id="Phobius"/>
    </source>
</evidence>
<evidence type="ECO:0000256" key="3">
    <source>
        <dbReference type="ARBA" id="ARBA00022516"/>
    </source>
</evidence>
<keyword evidence="6" id="KW-0152">Cholesterol biosynthesis</keyword>
<feature type="transmembrane region" description="Helical" evidence="20">
    <location>
        <begin position="135"/>
        <end position="152"/>
    </location>
</feature>
<feature type="transmembrane region" description="Helical" evidence="20">
    <location>
        <begin position="379"/>
        <end position="398"/>
    </location>
</feature>
<keyword evidence="22" id="KW-1185">Reference proteome</keyword>
<dbReference type="InterPro" id="IPR001171">
    <property type="entry name" value="ERG24_DHCR-like"/>
</dbReference>
<keyword evidence="8" id="KW-0521">NADP</keyword>
<keyword evidence="16" id="KW-0753">Steroid metabolism</keyword>